<keyword evidence="2" id="KW-1185">Reference proteome</keyword>
<dbReference type="EMBL" id="DF845749">
    <property type="protein sequence ID" value="GAT49659.1"/>
    <property type="molecule type" value="Genomic_DNA"/>
</dbReference>
<accession>A0ABQ0LGJ1</accession>
<reference evidence="1" key="1">
    <citation type="submission" date="2014-09" db="EMBL/GenBank/DDBJ databases">
        <title>Genome sequence of the luminous mushroom Mycena chlorophos for searching fungal bioluminescence genes.</title>
        <authorList>
            <person name="Tanaka Y."/>
            <person name="Kasuga D."/>
            <person name="Oba Y."/>
            <person name="Hase S."/>
            <person name="Sato K."/>
            <person name="Oba Y."/>
            <person name="Sakakibara Y."/>
        </authorList>
    </citation>
    <scope>NUCLEOTIDE SEQUENCE</scope>
</reference>
<evidence type="ECO:0000313" key="1">
    <source>
        <dbReference type="EMBL" id="GAT49659.1"/>
    </source>
</evidence>
<proteinExistence type="predicted"/>
<protein>
    <submittedName>
        <fullName evidence="1">Uncharacterized protein</fullName>
    </submittedName>
</protein>
<evidence type="ECO:0000313" key="2">
    <source>
        <dbReference type="Proteomes" id="UP000815677"/>
    </source>
</evidence>
<organism evidence="1 2">
    <name type="scientific">Mycena chlorophos</name>
    <name type="common">Agaric fungus</name>
    <name type="synonym">Agaricus chlorophos</name>
    <dbReference type="NCBI Taxonomy" id="658473"/>
    <lineage>
        <taxon>Eukaryota</taxon>
        <taxon>Fungi</taxon>
        <taxon>Dikarya</taxon>
        <taxon>Basidiomycota</taxon>
        <taxon>Agaricomycotina</taxon>
        <taxon>Agaricomycetes</taxon>
        <taxon>Agaricomycetidae</taxon>
        <taxon>Agaricales</taxon>
        <taxon>Marasmiineae</taxon>
        <taxon>Mycenaceae</taxon>
        <taxon>Mycena</taxon>
    </lineage>
</organism>
<sequence>MTLQSLRRSENRPAVGGGMERRSAVNFISGENYAEGRFYLLVQDRAREPEGGMAKYLVVQAPSIVPSGRACMRSERVQEYQLDWDSKFLDGLQIIARRTTTIASSRNLYLCDSKITARPWTTLIPEYELEITGYTRLSAEDRFGRWRERDVDVFRAWNDRTVNELQQMMLAFQRLAHAGLEDIVFDVLGHIHDACHDIVGVVQEPVCGRTVCVGDRSKVYSTLAKVERAGLVYMSIHPSNVLIDPWGSVRLRLNNFKQASHLDAEDEILRWTQLRGMFDELENTDQEMHMLTTREMSPRELVELAPLPSLNGRMGRGLGMAFGLASGGFLPTGNDAKPSKEAVAEAERRISSRVVRITKLRARRLHARTKVIVDEIPRGGWALSIKVEDCKWS</sequence>
<gene>
    <name evidence="1" type="ORF">MCHLO_06957</name>
</gene>
<dbReference type="Proteomes" id="UP000815677">
    <property type="component" value="Unassembled WGS sequence"/>
</dbReference>
<name>A0ABQ0LGJ1_MYCCL</name>